<evidence type="ECO:0000256" key="1">
    <source>
        <dbReference type="ARBA" id="ARBA00001946"/>
    </source>
</evidence>
<evidence type="ECO:0000256" key="3">
    <source>
        <dbReference type="ARBA" id="ARBA00022679"/>
    </source>
</evidence>
<evidence type="ECO:0000256" key="6">
    <source>
        <dbReference type="ARBA" id="ARBA00022741"/>
    </source>
</evidence>
<dbReference type="Pfam" id="PF01909">
    <property type="entry name" value="NTP_transf_2"/>
    <property type="match status" value="1"/>
</dbReference>
<evidence type="ECO:0000256" key="5">
    <source>
        <dbReference type="ARBA" id="ARBA00022723"/>
    </source>
</evidence>
<feature type="domain" description="Polymerase nucleotidyl transferase" evidence="10">
    <location>
        <begin position="12"/>
        <end position="94"/>
    </location>
</feature>
<evidence type="ECO:0000256" key="8">
    <source>
        <dbReference type="ARBA" id="ARBA00022842"/>
    </source>
</evidence>
<dbReference type="CDD" id="cd05403">
    <property type="entry name" value="NT_KNTase_like"/>
    <property type="match status" value="1"/>
</dbReference>
<comment type="caution">
    <text evidence="11">The sequence shown here is derived from an EMBL/GenBank/DDBJ whole genome shotgun (WGS) entry which is preliminary data.</text>
</comment>
<dbReference type="PANTHER" id="PTHR33571">
    <property type="entry name" value="SSL8005 PROTEIN"/>
    <property type="match status" value="1"/>
</dbReference>
<keyword evidence="3" id="KW-0808">Transferase</keyword>
<name>A0A1F6VHB1_9BACT</name>
<keyword evidence="2" id="KW-1277">Toxin-antitoxin system</keyword>
<keyword evidence="7" id="KW-0067">ATP-binding</keyword>
<protein>
    <recommendedName>
        <fullName evidence="10">Polymerase nucleotidyl transferase domain-containing protein</fullName>
    </recommendedName>
</protein>
<accession>A0A1F6VHB1</accession>
<gene>
    <name evidence="11" type="ORF">A2824_02885</name>
</gene>
<keyword evidence="6" id="KW-0547">Nucleotide-binding</keyword>
<comment type="cofactor">
    <cofactor evidence="1">
        <name>Mg(2+)</name>
        <dbReference type="ChEBI" id="CHEBI:18420"/>
    </cofactor>
</comment>
<dbReference type="Gene3D" id="3.30.460.10">
    <property type="entry name" value="Beta Polymerase, domain 2"/>
    <property type="match status" value="1"/>
</dbReference>
<dbReference type="Proteomes" id="UP000178059">
    <property type="component" value="Unassembled WGS sequence"/>
</dbReference>
<evidence type="ECO:0000256" key="4">
    <source>
        <dbReference type="ARBA" id="ARBA00022695"/>
    </source>
</evidence>
<dbReference type="InterPro" id="IPR052038">
    <property type="entry name" value="Type-VII_TA_antitoxin"/>
</dbReference>
<dbReference type="GO" id="GO:0005524">
    <property type="term" value="F:ATP binding"/>
    <property type="evidence" value="ECO:0007669"/>
    <property type="project" value="UniProtKB-KW"/>
</dbReference>
<reference evidence="11 12" key="1">
    <citation type="journal article" date="2016" name="Nat. Commun.">
        <title>Thousands of microbial genomes shed light on interconnected biogeochemical processes in an aquifer system.</title>
        <authorList>
            <person name="Anantharaman K."/>
            <person name="Brown C.T."/>
            <person name="Hug L.A."/>
            <person name="Sharon I."/>
            <person name="Castelle C.J."/>
            <person name="Probst A.J."/>
            <person name="Thomas B.C."/>
            <person name="Singh A."/>
            <person name="Wilkins M.J."/>
            <person name="Karaoz U."/>
            <person name="Brodie E.L."/>
            <person name="Williams K.H."/>
            <person name="Hubbard S.S."/>
            <person name="Banfield J.F."/>
        </authorList>
    </citation>
    <scope>NUCLEOTIDE SEQUENCE [LARGE SCALE GENOMIC DNA]</scope>
</reference>
<evidence type="ECO:0000313" key="11">
    <source>
        <dbReference type="EMBL" id="OGI68965.1"/>
    </source>
</evidence>
<dbReference type="PANTHER" id="PTHR33571:SF14">
    <property type="entry name" value="PROTEIN ADENYLYLTRANSFERASE MJ0435-RELATED"/>
    <property type="match status" value="1"/>
</dbReference>
<keyword evidence="8" id="KW-0460">Magnesium</keyword>
<organism evidence="11 12">
    <name type="scientific">Candidatus Nomurabacteria bacterium RIFCSPHIGHO2_01_FULL_42_16</name>
    <dbReference type="NCBI Taxonomy" id="1801743"/>
    <lineage>
        <taxon>Bacteria</taxon>
        <taxon>Candidatus Nomuraibacteriota</taxon>
    </lineage>
</organism>
<evidence type="ECO:0000256" key="9">
    <source>
        <dbReference type="ARBA" id="ARBA00038276"/>
    </source>
</evidence>
<dbReference type="GO" id="GO:0046872">
    <property type="term" value="F:metal ion binding"/>
    <property type="evidence" value="ECO:0007669"/>
    <property type="project" value="UniProtKB-KW"/>
</dbReference>
<evidence type="ECO:0000313" key="12">
    <source>
        <dbReference type="Proteomes" id="UP000178059"/>
    </source>
</evidence>
<sequence>MNLNEIKEKIAQKKDYLKETYGVEEIGVFGSVVRDEHGADSDIDIAVELSHKVPVGLFEFARLKFYLKDLLGREVDLVTKSGIKPLIRDKILSQLEIV</sequence>
<evidence type="ECO:0000256" key="2">
    <source>
        <dbReference type="ARBA" id="ARBA00022649"/>
    </source>
</evidence>
<dbReference type="GO" id="GO:0016779">
    <property type="term" value="F:nucleotidyltransferase activity"/>
    <property type="evidence" value="ECO:0007669"/>
    <property type="project" value="UniProtKB-KW"/>
</dbReference>
<dbReference type="InterPro" id="IPR043519">
    <property type="entry name" value="NT_sf"/>
</dbReference>
<keyword evidence="5" id="KW-0479">Metal-binding</keyword>
<proteinExistence type="inferred from homology"/>
<dbReference type="InterPro" id="IPR002934">
    <property type="entry name" value="Polymerase_NTP_transf_dom"/>
</dbReference>
<comment type="similarity">
    <text evidence="9">Belongs to the MntA antitoxin family.</text>
</comment>
<dbReference type="SUPFAM" id="SSF81301">
    <property type="entry name" value="Nucleotidyltransferase"/>
    <property type="match status" value="1"/>
</dbReference>
<evidence type="ECO:0000256" key="7">
    <source>
        <dbReference type="ARBA" id="ARBA00022840"/>
    </source>
</evidence>
<dbReference type="STRING" id="1801743.A2824_02885"/>
<evidence type="ECO:0000259" key="10">
    <source>
        <dbReference type="Pfam" id="PF01909"/>
    </source>
</evidence>
<dbReference type="AlphaFoldDB" id="A0A1F6VHB1"/>
<keyword evidence="4" id="KW-0548">Nucleotidyltransferase</keyword>
<dbReference type="EMBL" id="MFTT01000036">
    <property type="protein sequence ID" value="OGI68965.1"/>
    <property type="molecule type" value="Genomic_DNA"/>
</dbReference>